<dbReference type="EMBL" id="CP030941">
    <property type="protein sequence ID" value="UUP16601.1"/>
    <property type="molecule type" value="Genomic_DNA"/>
</dbReference>
<dbReference type="Gene3D" id="3.30.1330.80">
    <property type="entry name" value="Hypothetical protein, similar to alpha- acetolactate decarboxylase, domain 2"/>
    <property type="match status" value="2"/>
</dbReference>
<sequence>MRSIRHPGPASAERIFSAPCQAERLTLTLEPGRSVNRAVAEAFGRAGFAGGYIRLRGAAASPMRYVIPAAAIDGRHAAWYSETFTPEGVTMIEDAGMIVGRRDGEPFLHCHGLWRTPDGARRMGHLLPLEAEFAEPVEAEAWAVSGAAFHVRDDEETNFRLFRPVPQDDGTPVTWNAIICAIKPNQDIGAAVEEACRRHGIANASVHGIGSLVGADFEEAERVRSYATEVLIGSGEVRDGQCGLDIALVGLDGAIGQGRLVRGTNPVCVTFEVLIIAR</sequence>
<proteinExistence type="predicted"/>
<protein>
    <recommendedName>
        <fullName evidence="1">PPC domain-containing protein</fullName>
    </recommendedName>
</protein>
<dbReference type="Pfam" id="PF03479">
    <property type="entry name" value="PCC"/>
    <property type="match status" value="1"/>
</dbReference>
<evidence type="ECO:0000313" key="3">
    <source>
        <dbReference type="Proteomes" id="UP001342418"/>
    </source>
</evidence>
<feature type="domain" description="PPC" evidence="1">
    <location>
        <begin position="16"/>
        <end position="165"/>
    </location>
</feature>
<dbReference type="RefSeq" id="WP_338529013.1">
    <property type="nucleotide sequence ID" value="NZ_CP030941.1"/>
</dbReference>
<accession>A0ABY5ML29</accession>
<dbReference type="InterPro" id="IPR005175">
    <property type="entry name" value="PPC_dom"/>
</dbReference>
<gene>
    <name evidence="2" type="ORF">NTH_01048</name>
</gene>
<evidence type="ECO:0000313" key="2">
    <source>
        <dbReference type="EMBL" id="UUP16601.1"/>
    </source>
</evidence>
<dbReference type="Proteomes" id="UP001342418">
    <property type="component" value="Chromosome"/>
</dbReference>
<name>A0ABY5ML29_9HYPH</name>
<organism evidence="2 3">
    <name type="scientific">Nitratireductor thuwali</name>
    <dbReference type="NCBI Taxonomy" id="2267699"/>
    <lineage>
        <taxon>Bacteria</taxon>
        <taxon>Pseudomonadati</taxon>
        <taxon>Pseudomonadota</taxon>
        <taxon>Alphaproteobacteria</taxon>
        <taxon>Hyphomicrobiales</taxon>
        <taxon>Phyllobacteriaceae</taxon>
        <taxon>Nitratireductor</taxon>
    </lineage>
</organism>
<evidence type="ECO:0000259" key="1">
    <source>
        <dbReference type="PROSITE" id="PS51742"/>
    </source>
</evidence>
<dbReference type="PROSITE" id="PS51742">
    <property type="entry name" value="PPC"/>
    <property type="match status" value="1"/>
</dbReference>
<dbReference type="SUPFAM" id="SSF117856">
    <property type="entry name" value="AF0104/ALDC/Ptd012-like"/>
    <property type="match status" value="2"/>
</dbReference>
<reference evidence="2 3" key="1">
    <citation type="submission" date="2018-07" db="EMBL/GenBank/DDBJ databases">
        <title>Genome sequence of Nitratireductor thuwali#1536.</title>
        <authorList>
            <person name="Michoud G."/>
            <person name="Merlino G."/>
            <person name="Sefrji F.O."/>
            <person name="Daffonchio D."/>
        </authorList>
    </citation>
    <scope>NUCLEOTIDE SEQUENCE [LARGE SCALE GENOMIC DNA]</scope>
    <source>
        <strain evidence="3">Nit1536</strain>
    </source>
</reference>
<keyword evidence="3" id="KW-1185">Reference proteome</keyword>